<dbReference type="PANTHER" id="PTHR20275:SF28">
    <property type="entry name" value="NADH KINASE"/>
    <property type="match status" value="1"/>
</dbReference>
<accession>A0AAW0IUI8</accession>
<dbReference type="GO" id="GO:0006741">
    <property type="term" value="P:NADP+ biosynthetic process"/>
    <property type="evidence" value="ECO:0007669"/>
    <property type="project" value="TreeGrafter"/>
</dbReference>
<dbReference type="GO" id="GO:0003951">
    <property type="term" value="F:NAD+ kinase activity"/>
    <property type="evidence" value="ECO:0007669"/>
    <property type="project" value="InterPro"/>
</dbReference>
<proteinExistence type="predicted"/>
<dbReference type="GO" id="GO:0019674">
    <property type="term" value="P:NAD+ metabolic process"/>
    <property type="evidence" value="ECO:0007669"/>
    <property type="project" value="InterPro"/>
</dbReference>
<sequence length="150" mass="16750">MVNCRSSGLRVSTASGSTAAMLSAGGFPMPILSQDLQYMVREPIFPGAASSLVHGLVKSDQYIETTWFSKEGMIYIDGSHVCYSVQNGDTIEISSKPQFCKYFCLTNYYHRTIHRNMSCMCKTKTWVGDLSYKYLALQDPGLLREPVLIP</sequence>
<dbReference type="InterPro" id="IPR017437">
    <property type="entry name" value="ATP-NAD_kinase_PpnK-typ_C"/>
</dbReference>
<keyword evidence="2" id="KW-1185">Reference proteome</keyword>
<dbReference type="SUPFAM" id="SSF111331">
    <property type="entry name" value="NAD kinase/diacylglycerol kinase-like"/>
    <property type="match status" value="1"/>
</dbReference>
<evidence type="ECO:0000313" key="1">
    <source>
        <dbReference type="EMBL" id="KAK7817992.1"/>
    </source>
</evidence>
<dbReference type="PANTHER" id="PTHR20275">
    <property type="entry name" value="NAD KINASE"/>
    <property type="match status" value="1"/>
</dbReference>
<dbReference type="AlphaFoldDB" id="A0AAW0IUI8"/>
<protein>
    <submittedName>
        <fullName evidence="1">Nadh kinase</fullName>
    </submittedName>
</protein>
<comment type="caution">
    <text evidence="1">The sequence shown here is derived from an EMBL/GenBank/DDBJ whole genome shotgun (WGS) entry which is preliminary data.</text>
</comment>
<name>A0AAW0IUI8_QUESU</name>
<reference evidence="1 2" key="1">
    <citation type="journal article" date="2018" name="Sci. Data">
        <title>The draft genome sequence of cork oak.</title>
        <authorList>
            <person name="Ramos A.M."/>
            <person name="Usie A."/>
            <person name="Barbosa P."/>
            <person name="Barros P.M."/>
            <person name="Capote T."/>
            <person name="Chaves I."/>
            <person name="Simoes F."/>
            <person name="Abreu I."/>
            <person name="Carrasquinho I."/>
            <person name="Faro C."/>
            <person name="Guimaraes J.B."/>
            <person name="Mendonca D."/>
            <person name="Nobrega F."/>
            <person name="Rodrigues L."/>
            <person name="Saibo N.J.M."/>
            <person name="Varela M.C."/>
            <person name="Egas C."/>
            <person name="Matos J."/>
            <person name="Miguel C.M."/>
            <person name="Oliveira M.M."/>
            <person name="Ricardo C.P."/>
            <person name="Goncalves S."/>
        </authorList>
    </citation>
    <scope>NUCLEOTIDE SEQUENCE [LARGE SCALE GENOMIC DNA]</scope>
    <source>
        <strain evidence="2">cv. HL8</strain>
    </source>
</reference>
<dbReference type="Gene3D" id="2.60.200.30">
    <property type="entry name" value="Probable inorganic polyphosphate/atp-NAD kinase, domain 2"/>
    <property type="match status" value="1"/>
</dbReference>
<organism evidence="1 2">
    <name type="scientific">Quercus suber</name>
    <name type="common">Cork oak</name>
    <dbReference type="NCBI Taxonomy" id="58331"/>
    <lineage>
        <taxon>Eukaryota</taxon>
        <taxon>Viridiplantae</taxon>
        <taxon>Streptophyta</taxon>
        <taxon>Embryophyta</taxon>
        <taxon>Tracheophyta</taxon>
        <taxon>Spermatophyta</taxon>
        <taxon>Magnoliopsida</taxon>
        <taxon>eudicotyledons</taxon>
        <taxon>Gunneridae</taxon>
        <taxon>Pentapetalae</taxon>
        <taxon>rosids</taxon>
        <taxon>fabids</taxon>
        <taxon>Fagales</taxon>
        <taxon>Fagaceae</taxon>
        <taxon>Quercus</taxon>
    </lineage>
</organism>
<dbReference type="Proteomes" id="UP000237347">
    <property type="component" value="Unassembled WGS sequence"/>
</dbReference>
<dbReference type="Pfam" id="PF20143">
    <property type="entry name" value="NAD_kinase_C"/>
    <property type="match status" value="1"/>
</dbReference>
<keyword evidence="1" id="KW-0808">Transferase</keyword>
<gene>
    <name evidence="1" type="primary">NADK3_0</name>
    <name evidence="1" type="ORF">CFP56_041978</name>
</gene>
<evidence type="ECO:0000313" key="2">
    <source>
        <dbReference type="Proteomes" id="UP000237347"/>
    </source>
</evidence>
<dbReference type="InterPro" id="IPR016064">
    <property type="entry name" value="NAD/diacylglycerol_kinase_sf"/>
</dbReference>
<dbReference type="EMBL" id="PKMF04000849">
    <property type="protein sequence ID" value="KAK7817992.1"/>
    <property type="molecule type" value="Genomic_DNA"/>
</dbReference>
<keyword evidence="1" id="KW-0418">Kinase</keyword>